<accession>A0A553NZC7</accession>
<evidence type="ECO:0000256" key="3">
    <source>
        <dbReference type="ARBA" id="ARBA00022490"/>
    </source>
</evidence>
<dbReference type="GO" id="GO:0007017">
    <property type="term" value="P:microtubule-based process"/>
    <property type="evidence" value="ECO:0007669"/>
    <property type="project" value="InterPro"/>
</dbReference>
<dbReference type="PANTHER" id="PTHR11886:SF35">
    <property type="entry name" value="DYNEIN LIGHT CHAIN"/>
    <property type="match status" value="1"/>
</dbReference>
<evidence type="ECO:0000256" key="5">
    <source>
        <dbReference type="ARBA" id="ARBA00023017"/>
    </source>
</evidence>
<dbReference type="Gene3D" id="3.30.740.10">
    <property type="entry name" value="Protein Inhibitor Of Neuronal Nitric Oxide Synthase"/>
    <property type="match status" value="1"/>
</dbReference>
<dbReference type="InterPro" id="IPR037177">
    <property type="entry name" value="DLC_sf"/>
</dbReference>
<comment type="function">
    <text evidence="8">Acts as a non-catalytic accessory component of a dynein complex.</text>
</comment>
<evidence type="ECO:0000256" key="8">
    <source>
        <dbReference type="ARBA" id="ARBA00058182"/>
    </source>
</evidence>
<comment type="similarity">
    <text evidence="2 9">Belongs to the dynein light chain family.</text>
</comment>
<sequence>MWDPLPSPWKPTEQRARIPKPHSLKFKMSDRRAVIKNANMSDEMRQDAVHFATQALEKCNSEKDIAAYIKMEFDKKYNPTWYCIVGRNFGSYTIDETRPFIYFYLSQVAILLFKIG</sequence>
<keyword evidence="3 9" id="KW-0963">Cytoplasm</keyword>
<evidence type="ECO:0000256" key="6">
    <source>
        <dbReference type="ARBA" id="ARBA00023175"/>
    </source>
</evidence>
<keyword evidence="6 9" id="KW-0505">Motor protein</keyword>
<protein>
    <recommendedName>
        <fullName evidence="9">Dynein light chain</fullName>
    </recommendedName>
</protein>
<proteinExistence type="inferred from homology"/>
<evidence type="ECO:0000256" key="2">
    <source>
        <dbReference type="ARBA" id="ARBA00010156"/>
    </source>
</evidence>
<organism evidence="10 11">
    <name type="scientific">Tigriopus californicus</name>
    <name type="common">Marine copepod</name>
    <dbReference type="NCBI Taxonomy" id="6832"/>
    <lineage>
        <taxon>Eukaryota</taxon>
        <taxon>Metazoa</taxon>
        <taxon>Ecdysozoa</taxon>
        <taxon>Arthropoda</taxon>
        <taxon>Crustacea</taxon>
        <taxon>Multicrustacea</taxon>
        <taxon>Hexanauplia</taxon>
        <taxon>Copepoda</taxon>
        <taxon>Harpacticoida</taxon>
        <taxon>Harpacticidae</taxon>
        <taxon>Tigriopus</taxon>
    </lineage>
</organism>
<dbReference type="OMA" id="YTIDETR"/>
<comment type="subcellular location">
    <subcellularLocation>
        <location evidence="1 9">Cytoplasm</location>
        <location evidence="1 9">Cytoskeleton</location>
    </subcellularLocation>
</comment>
<gene>
    <name evidence="10" type="ORF">TCAL_13202</name>
</gene>
<dbReference type="EMBL" id="VCGU01000009">
    <property type="protein sequence ID" value="TRY70722.1"/>
    <property type="molecule type" value="Genomic_DNA"/>
</dbReference>
<evidence type="ECO:0000256" key="7">
    <source>
        <dbReference type="ARBA" id="ARBA00023212"/>
    </source>
</evidence>
<dbReference type="GO" id="GO:0005874">
    <property type="term" value="C:microtubule"/>
    <property type="evidence" value="ECO:0007669"/>
    <property type="project" value="UniProtKB-KW"/>
</dbReference>
<evidence type="ECO:0000313" key="10">
    <source>
        <dbReference type="EMBL" id="TRY70722.1"/>
    </source>
</evidence>
<dbReference type="GO" id="GO:0045505">
    <property type="term" value="F:dynein intermediate chain binding"/>
    <property type="evidence" value="ECO:0007669"/>
    <property type="project" value="TreeGrafter"/>
</dbReference>
<evidence type="ECO:0000256" key="9">
    <source>
        <dbReference type="RuleBase" id="RU365010"/>
    </source>
</evidence>
<evidence type="ECO:0000256" key="1">
    <source>
        <dbReference type="ARBA" id="ARBA00004245"/>
    </source>
</evidence>
<dbReference type="SMART" id="SM01375">
    <property type="entry name" value="Dynein_light"/>
    <property type="match status" value="1"/>
</dbReference>
<dbReference type="AlphaFoldDB" id="A0A553NZC7"/>
<reference evidence="10 11" key="1">
    <citation type="journal article" date="2018" name="Nat. Ecol. Evol.">
        <title>Genomic signatures of mitonuclear coevolution across populations of Tigriopus californicus.</title>
        <authorList>
            <person name="Barreto F.S."/>
            <person name="Watson E.T."/>
            <person name="Lima T.G."/>
            <person name="Willett C.S."/>
            <person name="Edmands S."/>
            <person name="Li W."/>
            <person name="Burton R.S."/>
        </authorList>
    </citation>
    <scope>NUCLEOTIDE SEQUENCE [LARGE SCALE GENOMIC DNA]</scope>
    <source>
        <strain evidence="10 11">San Diego</strain>
    </source>
</reference>
<dbReference type="CDD" id="cd21452">
    <property type="entry name" value="DLC-like_DYNLL1_DYNLL2"/>
    <property type="match status" value="1"/>
</dbReference>
<keyword evidence="11" id="KW-1185">Reference proteome</keyword>
<dbReference type="PANTHER" id="PTHR11886">
    <property type="entry name" value="DYNEIN LIGHT CHAIN"/>
    <property type="match status" value="1"/>
</dbReference>
<keyword evidence="4 9" id="KW-0493">Microtubule</keyword>
<dbReference type="Pfam" id="PF01221">
    <property type="entry name" value="Dynein_light"/>
    <property type="match status" value="1"/>
</dbReference>
<dbReference type="SUPFAM" id="SSF54648">
    <property type="entry name" value="DLC"/>
    <property type="match status" value="1"/>
</dbReference>
<name>A0A553NZC7_TIGCA</name>
<dbReference type="STRING" id="6832.A0A553NZC7"/>
<comment type="caution">
    <text evidence="10">The sequence shown here is derived from an EMBL/GenBank/DDBJ whole genome shotgun (WGS) entry which is preliminary data.</text>
</comment>
<keyword evidence="7 9" id="KW-0206">Cytoskeleton</keyword>
<dbReference type="InterPro" id="IPR001372">
    <property type="entry name" value="Dynein_light_chain_typ-1/2"/>
</dbReference>
<evidence type="ECO:0000313" key="11">
    <source>
        <dbReference type="Proteomes" id="UP000318571"/>
    </source>
</evidence>
<dbReference type="Proteomes" id="UP000318571">
    <property type="component" value="Chromosome 9"/>
</dbReference>
<evidence type="ECO:0000256" key="4">
    <source>
        <dbReference type="ARBA" id="ARBA00022701"/>
    </source>
</evidence>
<dbReference type="FunFam" id="3.30.740.10:FF:000001">
    <property type="entry name" value="Dynein light chain"/>
    <property type="match status" value="1"/>
</dbReference>
<dbReference type="GO" id="GO:0005868">
    <property type="term" value="C:cytoplasmic dynein complex"/>
    <property type="evidence" value="ECO:0007669"/>
    <property type="project" value="TreeGrafter"/>
</dbReference>
<keyword evidence="5 9" id="KW-0243">Dynein</keyword>